<dbReference type="NCBIfam" id="TIGR01352">
    <property type="entry name" value="tonB_Cterm"/>
    <property type="match status" value="1"/>
</dbReference>
<feature type="domain" description="TonB C-terminal" evidence="11">
    <location>
        <begin position="140"/>
        <end position="227"/>
    </location>
</feature>
<dbReference type="PROSITE" id="PS52015">
    <property type="entry name" value="TONB_CTD"/>
    <property type="match status" value="1"/>
</dbReference>
<keyword evidence="4" id="KW-1003">Cell membrane</keyword>
<comment type="subcellular location">
    <subcellularLocation>
        <location evidence="1">Cell inner membrane</location>
        <topology evidence="1">Single-pass membrane protein</topology>
        <orientation evidence="1">Periplasmic side</orientation>
    </subcellularLocation>
</comment>
<dbReference type="KEGG" id="sted:SPTER_02340"/>
<evidence type="ECO:0000256" key="2">
    <source>
        <dbReference type="ARBA" id="ARBA00006555"/>
    </source>
</evidence>
<evidence type="ECO:0000256" key="5">
    <source>
        <dbReference type="ARBA" id="ARBA00022519"/>
    </source>
</evidence>
<dbReference type="GO" id="GO:0055085">
    <property type="term" value="P:transmembrane transport"/>
    <property type="evidence" value="ECO:0007669"/>
    <property type="project" value="InterPro"/>
</dbReference>
<evidence type="ECO:0000256" key="3">
    <source>
        <dbReference type="ARBA" id="ARBA00022448"/>
    </source>
</evidence>
<dbReference type="Pfam" id="PF03544">
    <property type="entry name" value="TonB_C"/>
    <property type="match status" value="1"/>
</dbReference>
<dbReference type="GO" id="GO:0015031">
    <property type="term" value="P:protein transport"/>
    <property type="evidence" value="ECO:0007669"/>
    <property type="project" value="UniProtKB-KW"/>
</dbReference>
<dbReference type="Gene3D" id="3.30.1150.10">
    <property type="match status" value="1"/>
</dbReference>
<organism evidence="12 13">
    <name type="scientific">Sporomusa termitida</name>
    <dbReference type="NCBI Taxonomy" id="2377"/>
    <lineage>
        <taxon>Bacteria</taxon>
        <taxon>Bacillati</taxon>
        <taxon>Bacillota</taxon>
        <taxon>Negativicutes</taxon>
        <taxon>Selenomonadales</taxon>
        <taxon>Sporomusaceae</taxon>
        <taxon>Sporomusa</taxon>
    </lineage>
</organism>
<comment type="similarity">
    <text evidence="2">Belongs to the TonB family.</text>
</comment>
<evidence type="ECO:0000256" key="8">
    <source>
        <dbReference type="ARBA" id="ARBA00022989"/>
    </source>
</evidence>
<dbReference type="GO" id="GO:0005886">
    <property type="term" value="C:plasma membrane"/>
    <property type="evidence" value="ECO:0007669"/>
    <property type="project" value="UniProtKB-SubCell"/>
</dbReference>
<keyword evidence="13" id="KW-1185">Reference proteome</keyword>
<evidence type="ECO:0000313" key="13">
    <source>
        <dbReference type="Proteomes" id="UP000320776"/>
    </source>
</evidence>
<keyword evidence="9" id="KW-0472">Membrane</keyword>
<dbReference type="OrthoDB" id="1632178at2"/>
<evidence type="ECO:0000256" key="10">
    <source>
        <dbReference type="SAM" id="MobiDB-lite"/>
    </source>
</evidence>
<dbReference type="AlphaFoldDB" id="A0A517DNP0"/>
<dbReference type="InterPro" id="IPR037682">
    <property type="entry name" value="TonB_C"/>
</dbReference>
<sequence length="227" mass="23262">MTYQPCWYKAVSLSCAVHLVFILLLVMVMGQLDRPLALPERYLTVELTEIAGCTYADSVPAPAAVSPVSPQLDQPQPSAARPAADPAAAPAPAAGAEIAAVTATAGTAGSGEGPAPQTAAAVAGPAAPAARTAGGRELDSIINGFLSQIEKYKEYPYIARRRGQEGTVTVAVRLSAAGELAGAQVVRSSGIAALDEAALTLVRKVCPFAHNAGRSIAMNIPIAYQIE</sequence>
<dbReference type="EMBL" id="CP036259">
    <property type="protein sequence ID" value="QDR78983.1"/>
    <property type="molecule type" value="Genomic_DNA"/>
</dbReference>
<feature type="compositionally biased region" description="Low complexity" evidence="10">
    <location>
        <begin position="77"/>
        <end position="88"/>
    </location>
</feature>
<accession>A0A517DNP0</accession>
<gene>
    <name evidence="12" type="ORF">SPTER_02340</name>
</gene>
<keyword evidence="3" id="KW-0813">Transport</keyword>
<proteinExistence type="inferred from homology"/>
<reference evidence="12 13" key="1">
    <citation type="submission" date="2019-02" db="EMBL/GenBank/DDBJ databases">
        <title>Closed genome of Sporomusa termitida DSM 4440.</title>
        <authorList>
            <person name="Poehlein A."/>
            <person name="Daniel R."/>
        </authorList>
    </citation>
    <scope>NUCLEOTIDE SEQUENCE [LARGE SCALE GENOMIC DNA]</scope>
    <source>
        <strain evidence="12 13">DSM 4440</strain>
    </source>
</reference>
<dbReference type="InterPro" id="IPR006260">
    <property type="entry name" value="TonB/TolA_C"/>
</dbReference>
<evidence type="ECO:0000256" key="9">
    <source>
        <dbReference type="ARBA" id="ARBA00023136"/>
    </source>
</evidence>
<protein>
    <recommendedName>
        <fullName evidence="11">TonB C-terminal domain-containing protein</fullName>
    </recommendedName>
</protein>
<dbReference type="RefSeq" id="WP_144348683.1">
    <property type="nucleotide sequence ID" value="NZ_CP036259.1"/>
</dbReference>
<evidence type="ECO:0000256" key="1">
    <source>
        <dbReference type="ARBA" id="ARBA00004383"/>
    </source>
</evidence>
<evidence type="ECO:0000256" key="4">
    <source>
        <dbReference type="ARBA" id="ARBA00022475"/>
    </source>
</evidence>
<evidence type="ECO:0000313" key="12">
    <source>
        <dbReference type="EMBL" id="QDR78983.1"/>
    </source>
</evidence>
<keyword evidence="6" id="KW-0812">Transmembrane</keyword>
<dbReference type="InterPro" id="IPR051045">
    <property type="entry name" value="TonB-dependent_transducer"/>
</dbReference>
<dbReference type="PANTHER" id="PTHR33446">
    <property type="entry name" value="PROTEIN TONB-RELATED"/>
    <property type="match status" value="1"/>
</dbReference>
<keyword evidence="8" id="KW-1133">Transmembrane helix</keyword>
<keyword evidence="7" id="KW-0653">Protein transport</keyword>
<evidence type="ECO:0000256" key="6">
    <source>
        <dbReference type="ARBA" id="ARBA00022692"/>
    </source>
</evidence>
<dbReference type="SUPFAM" id="SSF74653">
    <property type="entry name" value="TolA/TonB C-terminal domain"/>
    <property type="match status" value="1"/>
</dbReference>
<feature type="region of interest" description="Disordered" evidence="10">
    <location>
        <begin position="65"/>
        <end position="88"/>
    </location>
</feature>
<evidence type="ECO:0000256" key="7">
    <source>
        <dbReference type="ARBA" id="ARBA00022927"/>
    </source>
</evidence>
<evidence type="ECO:0000259" key="11">
    <source>
        <dbReference type="PROSITE" id="PS52015"/>
    </source>
</evidence>
<keyword evidence="5" id="KW-0997">Cell inner membrane</keyword>
<name>A0A517DNP0_9FIRM</name>
<dbReference type="Proteomes" id="UP000320776">
    <property type="component" value="Chromosome"/>
</dbReference>